<gene>
    <name evidence="1" type="ORF">V5799_010370</name>
</gene>
<dbReference type="Proteomes" id="UP001321473">
    <property type="component" value="Unassembled WGS sequence"/>
</dbReference>
<evidence type="ECO:0000313" key="1">
    <source>
        <dbReference type="EMBL" id="KAK8775097.1"/>
    </source>
</evidence>
<accession>A0AAQ4EK28</accession>
<organism evidence="1 2">
    <name type="scientific">Amblyomma americanum</name>
    <name type="common">Lone star tick</name>
    <dbReference type="NCBI Taxonomy" id="6943"/>
    <lineage>
        <taxon>Eukaryota</taxon>
        <taxon>Metazoa</taxon>
        <taxon>Ecdysozoa</taxon>
        <taxon>Arthropoda</taxon>
        <taxon>Chelicerata</taxon>
        <taxon>Arachnida</taxon>
        <taxon>Acari</taxon>
        <taxon>Parasitiformes</taxon>
        <taxon>Ixodida</taxon>
        <taxon>Ixodoidea</taxon>
        <taxon>Ixodidae</taxon>
        <taxon>Amblyomminae</taxon>
        <taxon>Amblyomma</taxon>
    </lineage>
</organism>
<dbReference type="AlphaFoldDB" id="A0AAQ4EK28"/>
<name>A0AAQ4EK28_AMBAM</name>
<proteinExistence type="predicted"/>
<evidence type="ECO:0000313" key="2">
    <source>
        <dbReference type="Proteomes" id="UP001321473"/>
    </source>
</evidence>
<dbReference type="EMBL" id="JARKHS020014553">
    <property type="protein sequence ID" value="KAK8775097.1"/>
    <property type="molecule type" value="Genomic_DNA"/>
</dbReference>
<sequence length="143" mass="16043">MEFLQQGVSPTWSFSSMEFINNFLNRKFLRKEDSATGTFYNMEFLQHGVASTRSFPTSNFSNREFLKLEFLQQGVPTTICSSIEFLQQGVSPTGISKQGAPTTEFLQPGGSSAWSSSTGSFCNMEFLQLGVFPTARFSRIKFL</sequence>
<comment type="caution">
    <text evidence="1">The sequence shown here is derived from an EMBL/GenBank/DDBJ whole genome shotgun (WGS) entry which is preliminary data.</text>
</comment>
<keyword evidence="2" id="KW-1185">Reference proteome</keyword>
<reference evidence="1 2" key="1">
    <citation type="journal article" date="2023" name="Arcadia Sci">
        <title>De novo assembly of a long-read Amblyomma americanum tick genome.</title>
        <authorList>
            <person name="Chou S."/>
            <person name="Poskanzer K.E."/>
            <person name="Rollins M."/>
            <person name="Thuy-Boun P.S."/>
        </authorList>
    </citation>
    <scope>NUCLEOTIDE SEQUENCE [LARGE SCALE GENOMIC DNA]</scope>
    <source>
        <strain evidence="1">F_SG_1</strain>
        <tissue evidence="1">Salivary glands</tissue>
    </source>
</reference>
<protein>
    <submittedName>
        <fullName evidence="1">Uncharacterized protein</fullName>
    </submittedName>
</protein>